<dbReference type="AlphaFoldDB" id="A0A8S1W460"/>
<accession>A0A8S1W460</accession>
<proteinExistence type="predicted"/>
<dbReference type="EMBL" id="CAJJDO010000080">
    <property type="protein sequence ID" value="CAD8183015.1"/>
    <property type="molecule type" value="Genomic_DNA"/>
</dbReference>
<sequence>MMYLYKPKQNLEIHQYFQFHYLINSQNRNNQIINYLVWYCHLQDNWNNKFQDVEKKFQIVNQVKIAYAIVGTYNKNDINYLNEKGYNILIAKINKLRQLLDMSDLQIDFKILEYLYLIQQIDNEYQINIRIYTIQVTKIEKIQLILQQ</sequence>
<evidence type="ECO:0000313" key="1">
    <source>
        <dbReference type="EMBL" id="CAD8183015.1"/>
    </source>
</evidence>
<name>A0A8S1W460_9CILI</name>
<organism evidence="1 2">
    <name type="scientific">Paramecium pentaurelia</name>
    <dbReference type="NCBI Taxonomy" id="43138"/>
    <lineage>
        <taxon>Eukaryota</taxon>
        <taxon>Sar</taxon>
        <taxon>Alveolata</taxon>
        <taxon>Ciliophora</taxon>
        <taxon>Intramacronucleata</taxon>
        <taxon>Oligohymenophorea</taxon>
        <taxon>Peniculida</taxon>
        <taxon>Parameciidae</taxon>
        <taxon>Paramecium</taxon>
    </lineage>
</organism>
<keyword evidence="2" id="KW-1185">Reference proteome</keyword>
<evidence type="ECO:0000313" key="2">
    <source>
        <dbReference type="Proteomes" id="UP000689195"/>
    </source>
</evidence>
<gene>
    <name evidence="1" type="ORF">PPENT_87.1.T0800035</name>
</gene>
<protein>
    <submittedName>
        <fullName evidence="1">Uncharacterized protein</fullName>
    </submittedName>
</protein>
<dbReference type="Proteomes" id="UP000689195">
    <property type="component" value="Unassembled WGS sequence"/>
</dbReference>
<reference evidence="1" key="1">
    <citation type="submission" date="2021-01" db="EMBL/GenBank/DDBJ databases">
        <authorList>
            <consortium name="Genoscope - CEA"/>
            <person name="William W."/>
        </authorList>
    </citation>
    <scope>NUCLEOTIDE SEQUENCE</scope>
</reference>
<comment type="caution">
    <text evidence="1">The sequence shown here is derived from an EMBL/GenBank/DDBJ whole genome shotgun (WGS) entry which is preliminary data.</text>
</comment>